<comment type="caution">
    <text evidence="1">The sequence shown here is derived from an EMBL/GenBank/DDBJ whole genome shotgun (WGS) entry which is preliminary data.</text>
</comment>
<keyword evidence="2" id="KW-1185">Reference proteome</keyword>
<proteinExistence type="predicted"/>
<evidence type="ECO:0000313" key="2">
    <source>
        <dbReference type="Proteomes" id="UP001596956"/>
    </source>
</evidence>
<gene>
    <name evidence="1" type="ORF">ACFQZU_20825</name>
</gene>
<evidence type="ECO:0000313" key="1">
    <source>
        <dbReference type="EMBL" id="MFD0803743.1"/>
    </source>
</evidence>
<organism evidence="1 2">
    <name type="scientific">Streptomonospora algeriensis</name>
    <dbReference type="NCBI Taxonomy" id="995084"/>
    <lineage>
        <taxon>Bacteria</taxon>
        <taxon>Bacillati</taxon>
        <taxon>Actinomycetota</taxon>
        <taxon>Actinomycetes</taxon>
        <taxon>Streptosporangiales</taxon>
        <taxon>Nocardiopsidaceae</taxon>
        <taxon>Streptomonospora</taxon>
    </lineage>
</organism>
<dbReference type="Proteomes" id="UP001596956">
    <property type="component" value="Unassembled WGS sequence"/>
</dbReference>
<sequence>VVAAACANVLRSTREALGAGPLASDAGYSRASEDLAAYIHQHHGDRDLAELGTGAAHHVEDVHGRTT</sequence>
<protein>
    <submittedName>
        <fullName evidence="1">Acyl-CoA dehydrogenase</fullName>
    </submittedName>
</protein>
<reference evidence="2" key="1">
    <citation type="journal article" date="2019" name="Int. J. Syst. Evol. Microbiol.">
        <title>The Global Catalogue of Microorganisms (GCM) 10K type strain sequencing project: providing services to taxonomists for standard genome sequencing and annotation.</title>
        <authorList>
            <consortium name="The Broad Institute Genomics Platform"/>
            <consortium name="The Broad Institute Genome Sequencing Center for Infectious Disease"/>
            <person name="Wu L."/>
            <person name="Ma J."/>
        </authorList>
    </citation>
    <scope>NUCLEOTIDE SEQUENCE [LARGE SCALE GENOMIC DNA]</scope>
    <source>
        <strain evidence="2">CCUG 63369</strain>
    </source>
</reference>
<dbReference type="EMBL" id="JBHTHR010001090">
    <property type="protein sequence ID" value="MFD0803743.1"/>
    <property type="molecule type" value="Genomic_DNA"/>
</dbReference>
<feature type="non-terminal residue" evidence="1">
    <location>
        <position position="1"/>
    </location>
</feature>
<accession>A0ABW3BMG3</accession>
<name>A0ABW3BMG3_9ACTN</name>